<evidence type="ECO:0000256" key="5">
    <source>
        <dbReference type="SAM" id="SignalP"/>
    </source>
</evidence>
<accession>A0A7V2T2Q0</accession>
<comment type="caution">
    <text evidence="7">The sequence shown here is derived from an EMBL/GenBank/DDBJ whole genome shotgun (WGS) entry which is preliminary data.</text>
</comment>
<dbReference type="Gene3D" id="1.10.760.10">
    <property type="entry name" value="Cytochrome c-like domain"/>
    <property type="match status" value="1"/>
</dbReference>
<dbReference type="AlphaFoldDB" id="A0A7V2T2Q0"/>
<proteinExistence type="predicted"/>
<evidence type="ECO:0000256" key="1">
    <source>
        <dbReference type="ARBA" id="ARBA00022617"/>
    </source>
</evidence>
<dbReference type="GO" id="GO:0046872">
    <property type="term" value="F:metal ion binding"/>
    <property type="evidence" value="ECO:0007669"/>
    <property type="project" value="UniProtKB-KW"/>
</dbReference>
<name>A0A7V2T2Q0_LEUMU</name>
<organism evidence="7">
    <name type="scientific">Leucothrix mucor</name>
    <dbReference type="NCBI Taxonomy" id="45248"/>
    <lineage>
        <taxon>Bacteria</taxon>
        <taxon>Pseudomonadati</taxon>
        <taxon>Pseudomonadota</taxon>
        <taxon>Gammaproteobacteria</taxon>
        <taxon>Thiotrichales</taxon>
        <taxon>Thiotrichaceae</taxon>
        <taxon>Leucothrix</taxon>
    </lineage>
</organism>
<feature type="domain" description="Cytochrome c" evidence="6">
    <location>
        <begin position="33"/>
        <end position="133"/>
    </location>
</feature>
<protein>
    <submittedName>
        <fullName evidence="7">C-type cytochrome</fullName>
    </submittedName>
</protein>
<gene>
    <name evidence="7" type="ORF">ENJ51_12370</name>
</gene>
<dbReference type="PROSITE" id="PS51007">
    <property type="entry name" value="CYTC"/>
    <property type="match status" value="1"/>
</dbReference>
<dbReference type="InterPro" id="IPR009056">
    <property type="entry name" value="Cyt_c-like_dom"/>
</dbReference>
<keyword evidence="3 4" id="KW-0408">Iron</keyword>
<keyword evidence="2 4" id="KW-0479">Metal-binding</keyword>
<dbReference type="SUPFAM" id="SSF46626">
    <property type="entry name" value="Cytochrome c"/>
    <property type="match status" value="1"/>
</dbReference>
<keyword evidence="5" id="KW-0732">Signal</keyword>
<reference evidence="7" key="1">
    <citation type="journal article" date="2020" name="mSystems">
        <title>Genome- and Community-Level Interaction Insights into Carbon Utilization and Element Cycling Functions of Hydrothermarchaeota in Hydrothermal Sediment.</title>
        <authorList>
            <person name="Zhou Z."/>
            <person name="Liu Y."/>
            <person name="Xu W."/>
            <person name="Pan J."/>
            <person name="Luo Z.H."/>
            <person name="Li M."/>
        </authorList>
    </citation>
    <scope>NUCLEOTIDE SEQUENCE [LARGE SCALE GENOMIC DNA]</scope>
    <source>
        <strain evidence="7">HyVt-493</strain>
    </source>
</reference>
<evidence type="ECO:0000256" key="2">
    <source>
        <dbReference type="ARBA" id="ARBA00022723"/>
    </source>
</evidence>
<dbReference type="EMBL" id="DRMS01000469">
    <property type="protein sequence ID" value="HFC93595.1"/>
    <property type="molecule type" value="Genomic_DNA"/>
</dbReference>
<evidence type="ECO:0000256" key="3">
    <source>
        <dbReference type="ARBA" id="ARBA00023004"/>
    </source>
</evidence>
<dbReference type="Proteomes" id="UP000885750">
    <property type="component" value="Unassembled WGS sequence"/>
</dbReference>
<keyword evidence="1 4" id="KW-0349">Heme</keyword>
<dbReference type="GO" id="GO:0020037">
    <property type="term" value="F:heme binding"/>
    <property type="evidence" value="ECO:0007669"/>
    <property type="project" value="InterPro"/>
</dbReference>
<dbReference type="Pfam" id="PF13442">
    <property type="entry name" value="Cytochrome_CBB3"/>
    <property type="match status" value="1"/>
</dbReference>
<dbReference type="GO" id="GO:0009055">
    <property type="term" value="F:electron transfer activity"/>
    <property type="evidence" value="ECO:0007669"/>
    <property type="project" value="InterPro"/>
</dbReference>
<dbReference type="InterPro" id="IPR036909">
    <property type="entry name" value="Cyt_c-like_dom_sf"/>
</dbReference>
<sequence length="221" mass="24833">MKKIVRNSIMKIIKPLLIATSLCLSQASFADDNKYQEGEKLFKTYCAACHGANVGGMDMNKRIAPPIAAVRLHYIGTHTDEASFVQAVTSWVGKQDASKSLMRGAINKFRIMPPIVVPKEDAIKIAQYIYAGKIEEPEGFKQHVENMHGKGMGMDKGDMHKKGMHQQKHGDSEMHQKNKGMMGGMMSKLNLSPEQKQKIRPLMHEIKAILSPEQWVKFKQL</sequence>
<evidence type="ECO:0000313" key="7">
    <source>
        <dbReference type="EMBL" id="HFC93595.1"/>
    </source>
</evidence>
<evidence type="ECO:0000256" key="4">
    <source>
        <dbReference type="PROSITE-ProRule" id="PRU00433"/>
    </source>
</evidence>
<feature type="signal peptide" evidence="5">
    <location>
        <begin position="1"/>
        <end position="30"/>
    </location>
</feature>
<evidence type="ECO:0000259" key="6">
    <source>
        <dbReference type="PROSITE" id="PS51007"/>
    </source>
</evidence>
<feature type="chain" id="PRO_5031163956" evidence="5">
    <location>
        <begin position="31"/>
        <end position="221"/>
    </location>
</feature>